<gene>
    <name evidence="2" type="ORF">SAMN05421877_10563</name>
</gene>
<accession>A0A1H5XND5</accession>
<dbReference type="InterPro" id="IPR036927">
    <property type="entry name" value="Cyt_c_oxase-like_su1_sf"/>
</dbReference>
<evidence type="ECO:0000313" key="3">
    <source>
        <dbReference type="Proteomes" id="UP000236731"/>
    </source>
</evidence>
<keyword evidence="3" id="KW-1185">Reference proteome</keyword>
<keyword evidence="1" id="KW-0812">Transmembrane</keyword>
<feature type="transmembrane region" description="Helical" evidence="1">
    <location>
        <begin position="143"/>
        <end position="167"/>
    </location>
</feature>
<dbReference type="RefSeq" id="WP_146060604.1">
    <property type="nucleotide sequence ID" value="NZ_CP049246.1"/>
</dbReference>
<feature type="transmembrane region" description="Helical" evidence="1">
    <location>
        <begin position="323"/>
        <end position="342"/>
    </location>
</feature>
<proteinExistence type="predicted"/>
<feature type="transmembrane region" description="Helical" evidence="1">
    <location>
        <begin position="389"/>
        <end position="406"/>
    </location>
</feature>
<name>A0A1H5XND5_9SPHI</name>
<feature type="transmembrane region" description="Helical" evidence="1">
    <location>
        <begin position="53"/>
        <end position="75"/>
    </location>
</feature>
<feature type="transmembrane region" description="Helical" evidence="1">
    <location>
        <begin position="354"/>
        <end position="383"/>
    </location>
</feature>
<evidence type="ECO:0000313" key="2">
    <source>
        <dbReference type="EMBL" id="SEG13248.1"/>
    </source>
</evidence>
<protein>
    <submittedName>
        <fullName evidence="2">Uncharacterized protein</fullName>
    </submittedName>
</protein>
<dbReference type="OrthoDB" id="2827525at2"/>
<feature type="transmembrane region" description="Helical" evidence="1">
    <location>
        <begin position="244"/>
        <end position="265"/>
    </location>
</feature>
<feature type="transmembrane region" description="Helical" evidence="1">
    <location>
        <begin position="219"/>
        <end position="238"/>
    </location>
</feature>
<feature type="transmembrane region" description="Helical" evidence="1">
    <location>
        <begin position="187"/>
        <end position="207"/>
    </location>
</feature>
<evidence type="ECO:0000256" key="1">
    <source>
        <dbReference type="SAM" id="Phobius"/>
    </source>
</evidence>
<keyword evidence="1" id="KW-1133">Transmembrane helix</keyword>
<feature type="transmembrane region" description="Helical" evidence="1">
    <location>
        <begin position="87"/>
        <end position="105"/>
    </location>
</feature>
<keyword evidence="1" id="KW-0472">Membrane</keyword>
<reference evidence="3" key="1">
    <citation type="submission" date="2016-10" db="EMBL/GenBank/DDBJ databases">
        <authorList>
            <person name="Varghese N."/>
            <person name="Submissions S."/>
        </authorList>
    </citation>
    <scope>NUCLEOTIDE SEQUENCE [LARGE SCALE GENOMIC DNA]</scope>
    <source>
        <strain evidence="3">DSM 22361</strain>
    </source>
</reference>
<sequence>MIKAIQYMHARNWIILSVLNLLIVGIYGFVMRLKFLFPLPFLDQKNLLHAHSHFAFSGWVTQAIMIFMILMVSGIRITEPIPRKYQAILLANLVGSIGMLITFTWTGYAFLSIAFSFCTVLVSYWFAFVLWKDLNRTNLPRAIGLLFKAALLYSVCSSFGTYALVVLKVTHQMDPLKQLASIYFYLHFQYNGWFLLACLGLASYWVFLKTGKIWLSERFAWTYALTVLPTYFLSVIWWKNFPEWLYGLLLAAVILQIGLWIIFLVRTVRTINGKKDIHLPHLVKVLWLCVAMAMCLKVLFQLISMHPALSQLVFGFRPFVVAYLHLVLLVIITLFLLGYGWVCDELSRNRTVRMATYGLIAGVVVNELLLGIQGLAGIGHLAIPYTHEGLAIAACSIVISLTVILYQQRKNASKQENKPKVLTK</sequence>
<dbReference type="Gene3D" id="1.20.210.10">
    <property type="entry name" value="Cytochrome c oxidase-like, subunit I domain"/>
    <property type="match status" value="1"/>
</dbReference>
<dbReference type="EMBL" id="FNUT01000005">
    <property type="protein sequence ID" value="SEG13248.1"/>
    <property type="molecule type" value="Genomic_DNA"/>
</dbReference>
<dbReference type="Proteomes" id="UP000236731">
    <property type="component" value="Unassembled WGS sequence"/>
</dbReference>
<organism evidence="2 3">
    <name type="scientific">Sphingobacterium lactis</name>
    <dbReference type="NCBI Taxonomy" id="797291"/>
    <lineage>
        <taxon>Bacteria</taxon>
        <taxon>Pseudomonadati</taxon>
        <taxon>Bacteroidota</taxon>
        <taxon>Sphingobacteriia</taxon>
        <taxon>Sphingobacteriales</taxon>
        <taxon>Sphingobacteriaceae</taxon>
        <taxon>Sphingobacterium</taxon>
    </lineage>
</organism>
<feature type="transmembrane region" description="Helical" evidence="1">
    <location>
        <begin position="285"/>
        <end position="303"/>
    </location>
</feature>
<dbReference type="AlphaFoldDB" id="A0A1H5XND5"/>
<feature type="transmembrane region" description="Helical" evidence="1">
    <location>
        <begin position="12"/>
        <end position="33"/>
    </location>
</feature>
<feature type="transmembrane region" description="Helical" evidence="1">
    <location>
        <begin position="111"/>
        <end position="131"/>
    </location>
</feature>